<feature type="transmembrane region" description="Helical" evidence="8">
    <location>
        <begin position="330"/>
        <end position="349"/>
    </location>
</feature>
<dbReference type="InterPro" id="IPR027417">
    <property type="entry name" value="P-loop_NTPase"/>
</dbReference>
<evidence type="ECO:0000256" key="3">
    <source>
        <dbReference type="ARBA" id="ARBA00022692"/>
    </source>
</evidence>
<dbReference type="Proteomes" id="UP000190274">
    <property type="component" value="Chromosome C"/>
</dbReference>
<dbReference type="Gene3D" id="3.40.50.300">
    <property type="entry name" value="P-loop containing nucleotide triphosphate hydrolases"/>
    <property type="match status" value="1"/>
</dbReference>
<dbReference type="InterPro" id="IPR036640">
    <property type="entry name" value="ABC1_TM_sf"/>
</dbReference>
<dbReference type="GO" id="GO:0005324">
    <property type="term" value="F:long-chain fatty acid transmembrane transporter activity"/>
    <property type="evidence" value="ECO:0007669"/>
    <property type="project" value="EnsemblFungi"/>
</dbReference>
<dbReference type="GO" id="GO:0007031">
    <property type="term" value="P:peroxisome organization"/>
    <property type="evidence" value="ECO:0007669"/>
    <property type="project" value="TreeGrafter"/>
</dbReference>
<proteinExistence type="inferred from homology"/>
<dbReference type="InterPro" id="IPR003593">
    <property type="entry name" value="AAA+_ATPase"/>
</dbReference>
<protein>
    <submittedName>
        <fullName evidence="11">LADA_0C07184g1_1</fullName>
    </submittedName>
</protein>
<dbReference type="PROSITE" id="PS50929">
    <property type="entry name" value="ABC_TM1F"/>
    <property type="match status" value="1"/>
</dbReference>
<evidence type="ECO:0000259" key="10">
    <source>
        <dbReference type="PROSITE" id="PS50929"/>
    </source>
</evidence>
<dbReference type="Pfam" id="PF06472">
    <property type="entry name" value="ABC_membrane_2"/>
    <property type="match status" value="1"/>
</dbReference>
<dbReference type="GO" id="GO:0043190">
    <property type="term" value="C:ATP-binding cassette (ABC) transporter complex"/>
    <property type="evidence" value="ECO:0007669"/>
    <property type="project" value="EnsemblFungi"/>
</dbReference>
<keyword evidence="5" id="KW-0067">ATP-binding</keyword>
<sequence>MVETALTRQRLIHLLLKLPRECIGLNLDGVARSRIARVILEHLWQLVRNPNAPTNHRKRAQIIMITLVFSGATAVSGAGYLVCGLIGRLRARGFSQKPVIRRTRSQIMLHNGARVMYVPYEENADSKKRILIRPKNDDMYEHDKFLFKYFGKNKTSQVFYSKFISQLSIIYRILVPKIADRNSFLIAFQIFFLVMRTWLSLFVARLDGQIVRDIITGKSRKFLVDLLCWFLIAFPASYTNSAIKFLQRKLSLNFRINLTRYIHDMYLDKRLAFYKLTFDSQASSSVIANIDNSIANDVTKFCDAICSVFANIAKPVIDLVFFSVYLRDNLGSIGIVGIFVNYFITGYLLKRWTPPLGKLVSKRSAAEGDYYNYHLNLINNTEEIAFYHGTKVERTKVNALYDYLMDQMLLVDRVKVNYNILEDYVLKYTWSALGYVFASIPIVITTFTTGVNNEEVNMREFIVNKRLMLSLADAGSRLMHSIKDIAQLTGYTNRIFTLLAVLHRVHASDFNYGAILEDEKDLNVVDDQAPSTEIVRGTVQRSFNGIRLENIDVIIPSKYGKEGTKLVKKLRFQIPPVITLDNANSDSQVNMSQKLTFQGPGSSLLILGPNGCGKTSIQRIIAEIWPIYNKNGLLSVPANSELFCVPQKPYFIQGGTFREQIIYPMSADAFFEGGHRDKELVQILGEVHLDYFLRRGKGWKYLDAIAEWKDVLSGGERQRMNFARIMFHKPRFVVLDEATNAISADMEDYLFNLLRRYRYNFITISQRPSLIKYHDFALEITGDETWRLQDLGTDEVITSIEKEIETLQEKLKNVSAWDEERAALARKLAHI</sequence>
<dbReference type="EMBL" id="LT598459">
    <property type="protein sequence ID" value="SCU82671.1"/>
    <property type="molecule type" value="Genomic_DNA"/>
</dbReference>
<feature type="transmembrane region" description="Helical" evidence="8">
    <location>
        <begin position="62"/>
        <end position="87"/>
    </location>
</feature>
<dbReference type="GO" id="GO:0042758">
    <property type="term" value="P:long-chain fatty acid catabolic process"/>
    <property type="evidence" value="ECO:0007669"/>
    <property type="project" value="EnsemblFungi"/>
</dbReference>
<comment type="similarity">
    <text evidence="1">Belongs to the ABC transporter superfamily. ABCD family. Peroxisomal fatty acyl CoA transporter (TC 3.A.1.203) subfamily.</text>
</comment>
<dbReference type="GO" id="GO:0015867">
    <property type="term" value="P:ATP transport"/>
    <property type="evidence" value="ECO:0007669"/>
    <property type="project" value="EnsemblFungi"/>
</dbReference>
<dbReference type="InterPro" id="IPR003439">
    <property type="entry name" value="ABC_transporter-like_ATP-bd"/>
</dbReference>
<evidence type="ECO:0000256" key="1">
    <source>
        <dbReference type="ARBA" id="ARBA00008575"/>
    </source>
</evidence>
<evidence type="ECO:0000256" key="4">
    <source>
        <dbReference type="ARBA" id="ARBA00022741"/>
    </source>
</evidence>
<evidence type="ECO:0000256" key="2">
    <source>
        <dbReference type="ARBA" id="ARBA00022448"/>
    </source>
</evidence>
<dbReference type="PROSITE" id="PS50893">
    <property type="entry name" value="ABC_TRANSPORTER_2"/>
    <property type="match status" value="1"/>
</dbReference>
<dbReference type="GO" id="GO:0005778">
    <property type="term" value="C:peroxisomal membrane"/>
    <property type="evidence" value="ECO:0007669"/>
    <property type="project" value="EnsemblFungi"/>
</dbReference>
<dbReference type="SUPFAM" id="SSF52540">
    <property type="entry name" value="P-loop containing nucleoside triphosphate hydrolases"/>
    <property type="match status" value="1"/>
</dbReference>
<keyword evidence="7 8" id="KW-0472">Membrane</keyword>
<dbReference type="CDD" id="cd03223">
    <property type="entry name" value="ABCD_peroxisomal_ALDP"/>
    <property type="match status" value="1"/>
</dbReference>
<dbReference type="GO" id="GO:0006635">
    <property type="term" value="P:fatty acid beta-oxidation"/>
    <property type="evidence" value="ECO:0007669"/>
    <property type="project" value="EnsemblFungi"/>
</dbReference>
<dbReference type="SMART" id="SM00382">
    <property type="entry name" value="AAA"/>
    <property type="match status" value="1"/>
</dbReference>
<dbReference type="PROSITE" id="PS00211">
    <property type="entry name" value="ABC_TRANSPORTER_1"/>
    <property type="match status" value="1"/>
</dbReference>
<dbReference type="OrthoDB" id="422637at2759"/>
<dbReference type="Gene3D" id="1.20.1560.10">
    <property type="entry name" value="ABC transporter type 1, transmembrane domain"/>
    <property type="match status" value="1"/>
</dbReference>
<dbReference type="InterPro" id="IPR050835">
    <property type="entry name" value="ABC_transporter_sub-D"/>
</dbReference>
<evidence type="ECO:0000256" key="8">
    <source>
        <dbReference type="SAM" id="Phobius"/>
    </source>
</evidence>
<evidence type="ECO:0000259" key="9">
    <source>
        <dbReference type="PROSITE" id="PS50893"/>
    </source>
</evidence>
<evidence type="ECO:0000313" key="12">
    <source>
        <dbReference type="Proteomes" id="UP000190274"/>
    </source>
</evidence>
<dbReference type="SUPFAM" id="SSF90123">
    <property type="entry name" value="ABC transporter transmembrane region"/>
    <property type="match status" value="1"/>
</dbReference>
<keyword evidence="12" id="KW-1185">Reference proteome</keyword>
<keyword evidence="2" id="KW-0813">Transport</keyword>
<evidence type="ECO:0000256" key="7">
    <source>
        <dbReference type="ARBA" id="ARBA00023136"/>
    </source>
</evidence>
<dbReference type="GO" id="GO:0140359">
    <property type="term" value="F:ABC-type transporter activity"/>
    <property type="evidence" value="ECO:0007669"/>
    <property type="project" value="InterPro"/>
</dbReference>
<evidence type="ECO:0000313" key="11">
    <source>
        <dbReference type="EMBL" id="SCU82671.1"/>
    </source>
</evidence>
<dbReference type="STRING" id="1266660.A0A1G4IZP0"/>
<accession>A0A1G4IZP0</accession>
<dbReference type="GO" id="GO:0016887">
    <property type="term" value="F:ATP hydrolysis activity"/>
    <property type="evidence" value="ECO:0007669"/>
    <property type="project" value="InterPro"/>
</dbReference>
<dbReference type="InterPro" id="IPR011527">
    <property type="entry name" value="ABC1_TM_dom"/>
</dbReference>
<dbReference type="GO" id="GO:0015916">
    <property type="term" value="P:fatty-acyl-CoA transport"/>
    <property type="evidence" value="ECO:0007669"/>
    <property type="project" value="EnsemblFungi"/>
</dbReference>
<keyword evidence="6 8" id="KW-1133">Transmembrane helix</keyword>
<dbReference type="Pfam" id="PF00005">
    <property type="entry name" value="ABC_tran"/>
    <property type="match status" value="1"/>
</dbReference>
<evidence type="ECO:0000256" key="5">
    <source>
        <dbReference type="ARBA" id="ARBA00022840"/>
    </source>
</evidence>
<evidence type="ECO:0000256" key="6">
    <source>
        <dbReference type="ARBA" id="ARBA00022989"/>
    </source>
</evidence>
<dbReference type="PANTHER" id="PTHR11384:SF67">
    <property type="entry name" value="ATP-BINDING CASSETTE SUB-FAMILY D MEMBER 1"/>
    <property type="match status" value="1"/>
</dbReference>
<dbReference type="AlphaFoldDB" id="A0A1G4IZP0"/>
<dbReference type="GO" id="GO:0042760">
    <property type="term" value="P:very long-chain fatty acid catabolic process"/>
    <property type="evidence" value="ECO:0007669"/>
    <property type="project" value="EnsemblFungi"/>
</dbReference>
<keyword evidence="3 8" id="KW-0812">Transmembrane</keyword>
<keyword evidence="4" id="KW-0547">Nucleotide-binding</keyword>
<organism evidence="11 12">
    <name type="scientific">Lachancea dasiensis</name>
    <dbReference type="NCBI Taxonomy" id="1072105"/>
    <lineage>
        <taxon>Eukaryota</taxon>
        <taxon>Fungi</taxon>
        <taxon>Dikarya</taxon>
        <taxon>Ascomycota</taxon>
        <taxon>Saccharomycotina</taxon>
        <taxon>Saccharomycetes</taxon>
        <taxon>Saccharomycetales</taxon>
        <taxon>Saccharomycetaceae</taxon>
        <taxon>Lachancea</taxon>
    </lineage>
</organism>
<dbReference type="PANTHER" id="PTHR11384">
    <property type="entry name" value="ATP-BINDING CASSETTE, SUB-FAMILY D MEMBER"/>
    <property type="match status" value="1"/>
</dbReference>
<dbReference type="GO" id="GO:0005524">
    <property type="term" value="F:ATP binding"/>
    <property type="evidence" value="ECO:0007669"/>
    <property type="project" value="UniProtKB-KW"/>
</dbReference>
<feature type="transmembrane region" description="Helical" evidence="8">
    <location>
        <begin position="184"/>
        <end position="203"/>
    </location>
</feature>
<dbReference type="GO" id="GO:0015910">
    <property type="term" value="P:long-chain fatty acid import into peroxisome"/>
    <property type="evidence" value="ECO:0007669"/>
    <property type="project" value="EnsemblFungi"/>
</dbReference>
<reference evidence="12" key="1">
    <citation type="submission" date="2016-03" db="EMBL/GenBank/DDBJ databases">
        <authorList>
            <person name="Devillers H."/>
        </authorList>
    </citation>
    <scope>NUCLEOTIDE SEQUENCE [LARGE SCALE GENOMIC DNA]</scope>
</reference>
<feature type="transmembrane region" description="Helical" evidence="8">
    <location>
        <begin position="223"/>
        <end position="243"/>
    </location>
</feature>
<gene>
    <name evidence="11" type="ORF">LADA_0C07184G</name>
</gene>
<name>A0A1G4IZP0_9SACH</name>
<feature type="domain" description="ABC transmembrane type-1" evidence="10">
    <location>
        <begin position="190"/>
        <end position="414"/>
    </location>
</feature>
<feature type="domain" description="ABC transporter" evidence="9">
    <location>
        <begin position="577"/>
        <end position="816"/>
    </location>
</feature>
<dbReference type="InterPro" id="IPR017871">
    <property type="entry name" value="ABC_transporter-like_CS"/>
</dbReference>